<feature type="region of interest" description="Disordered" evidence="1">
    <location>
        <begin position="1"/>
        <end position="21"/>
    </location>
</feature>
<evidence type="ECO:0000313" key="3">
    <source>
        <dbReference type="EMBL" id="OAV62647.1"/>
    </source>
</evidence>
<proteinExistence type="predicted"/>
<sequence>MGRGNIPPDQHPQRPDPEQGRSATRMGFFMVLVFFFGAVILIGIGVTFLSIPDQSAVWAYGAFALAGVCVILAVRRIVRISTGKEKY</sequence>
<organism evidence="3 4">
    <name type="scientific">Enteractinococcus helveticum</name>
    <dbReference type="NCBI Taxonomy" id="1837282"/>
    <lineage>
        <taxon>Bacteria</taxon>
        <taxon>Bacillati</taxon>
        <taxon>Actinomycetota</taxon>
        <taxon>Actinomycetes</taxon>
        <taxon>Micrococcales</taxon>
        <taxon>Micrococcaceae</taxon>
    </lineage>
</organism>
<name>A0A1B7M215_9MICC</name>
<feature type="transmembrane region" description="Helical" evidence="2">
    <location>
        <begin position="28"/>
        <end position="51"/>
    </location>
</feature>
<dbReference type="AlphaFoldDB" id="A0A1B7M215"/>
<evidence type="ECO:0000256" key="2">
    <source>
        <dbReference type="SAM" id="Phobius"/>
    </source>
</evidence>
<keyword evidence="2" id="KW-0472">Membrane</keyword>
<protein>
    <submittedName>
        <fullName evidence="3">Uncharacterized protein</fullName>
    </submittedName>
</protein>
<dbReference type="EMBL" id="LXEY01000010">
    <property type="protein sequence ID" value="OAV62647.1"/>
    <property type="molecule type" value="Genomic_DNA"/>
</dbReference>
<dbReference type="RefSeq" id="WP_043056876.1">
    <property type="nucleotide sequence ID" value="NZ_LXEY01000010.1"/>
</dbReference>
<keyword evidence="2" id="KW-1133">Transmembrane helix</keyword>
<keyword evidence="4" id="KW-1185">Reference proteome</keyword>
<evidence type="ECO:0000256" key="1">
    <source>
        <dbReference type="SAM" id="MobiDB-lite"/>
    </source>
</evidence>
<accession>A0A1B7M215</accession>
<gene>
    <name evidence="3" type="ORF">A6F49_05665</name>
</gene>
<comment type="caution">
    <text evidence="3">The sequence shown here is derived from an EMBL/GenBank/DDBJ whole genome shotgun (WGS) entry which is preliminary data.</text>
</comment>
<reference evidence="3 4" key="1">
    <citation type="submission" date="2016-04" db="EMBL/GenBank/DDBJ databases">
        <title>First whole genome shotgun sequence of the bacterium Enteractinococcus sp. strain UASWS1574.</title>
        <authorList>
            <person name="Crovadore J."/>
            <person name="Chablais R."/>
            <person name="Lefort F."/>
        </authorList>
    </citation>
    <scope>NUCLEOTIDE SEQUENCE [LARGE SCALE GENOMIC DNA]</scope>
    <source>
        <strain evidence="3 4">UASWS1574</strain>
    </source>
</reference>
<evidence type="ECO:0000313" key="4">
    <source>
        <dbReference type="Proteomes" id="UP000078292"/>
    </source>
</evidence>
<dbReference type="Proteomes" id="UP000078292">
    <property type="component" value="Unassembled WGS sequence"/>
</dbReference>
<keyword evidence="2" id="KW-0812">Transmembrane</keyword>
<feature type="transmembrane region" description="Helical" evidence="2">
    <location>
        <begin position="57"/>
        <end position="78"/>
    </location>
</feature>